<keyword evidence="4" id="KW-1133">Transmembrane helix</keyword>
<dbReference type="OrthoDB" id="429467at2759"/>
<dbReference type="PANTHER" id="PTHR22656">
    <property type="entry name" value="EF-HAND CALCIUM-BINDING DOMAIN-CONTAINING PROTEIN 13"/>
    <property type="match status" value="1"/>
</dbReference>
<keyword evidence="1" id="KW-0677">Repeat</keyword>
<evidence type="ECO:0000256" key="4">
    <source>
        <dbReference type="SAM" id="Phobius"/>
    </source>
</evidence>
<name>A0A8D2AY08_SCIVU</name>
<dbReference type="Proteomes" id="UP000694564">
    <property type="component" value="Chromosome 3"/>
</dbReference>
<sequence length="169" mass="19620">MTLDCSQAEENIDLSDNNSNSFGTNLPTRNIESKKHIKFSKTVKKKVSPEIRGCNPEHKNTYETSVFLSREEKYEFSGEKKIRRKKTLQLHSRRTEIASPSPKLSKEKMTRKESTLCQLPNQYRVHKTSLPVCTSSSVIRYLNRCILFLDCCFKIGIFIFQSYLSLLQM</sequence>
<evidence type="ECO:0000313" key="6">
    <source>
        <dbReference type="Proteomes" id="UP000694564"/>
    </source>
</evidence>
<keyword evidence="6" id="KW-1185">Reference proteome</keyword>
<dbReference type="AlphaFoldDB" id="A0A8D2AY08"/>
<accession>A0A8D2AY08</accession>
<reference evidence="5" key="1">
    <citation type="submission" date="2025-08" db="UniProtKB">
        <authorList>
            <consortium name="Ensembl"/>
        </authorList>
    </citation>
    <scope>IDENTIFICATION</scope>
</reference>
<dbReference type="PANTHER" id="PTHR22656:SF1">
    <property type="entry name" value="EF-HAND CALCIUM-BINDING DOMAIN-CONTAINING PROTEIN 13"/>
    <property type="match status" value="1"/>
</dbReference>
<feature type="region of interest" description="Disordered" evidence="3">
    <location>
        <begin position="1"/>
        <end position="28"/>
    </location>
</feature>
<reference evidence="5" key="2">
    <citation type="submission" date="2025-09" db="UniProtKB">
        <authorList>
            <consortium name="Ensembl"/>
        </authorList>
    </citation>
    <scope>IDENTIFICATION</scope>
</reference>
<protein>
    <submittedName>
        <fullName evidence="5">Uncharacterized protein</fullName>
    </submittedName>
</protein>
<dbReference type="Ensembl" id="ENSSVLT00005005013.1">
    <property type="protein sequence ID" value="ENSSVLP00005004548.1"/>
    <property type="gene ID" value="ENSSVLG00005003636.1"/>
</dbReference>
<evidence type="ECO:0000256" key="2">
    <source>
        <dbReference type="ARBA" id="ARBA00022837"/>
    </source>
</evidence>
<evidence type="ECO:0000313" key="5">
    <source>
        <dbReference type="Ensembl" id="ENSSVLP00005004548.1"/>
    </source>
</evidence>
<feature type="transmembrane region" description="Helical" evidence="4">
    <location>
        <begin position="145"/>
        <end position="164"/>
    </location>
</feature>
<keyword evidence="2" id="KW-0106">Calcium</keyword>
<evidence type="ECO:0000256" key="3">
    <source>
        <dbReference type="SAM" id="MobiDB-lite"/>
    </source>
</evidence>
<keyword evidence="4" id="KW-0472">Membrane</keyword>
<organism evidence="5 6">
    <name type="scientific">Sciurus vulgaris</name>
    <name type="common">Eurasian red squirrel</name>
    <dbReference type="NCBI Taxonomy" id="55149"/>
    <lineage>
        <taxon>Eukaryota</taxon>
        <taxon>Metazoa</taxon>
        <taxon>Chordata</taxon>
        <taxon>Craniata</taxon>
        <taxon>Vertebrata</taxon>
        <taxon>Euteleostomi</taxon>
        <taxon>Mammalia</taxon>
        <taxon>Eutheria</taxon>
        <taxon>Euarchontoglires</taxon>
        <taxon>Glires</taxon>
        <taxon>Rodentia</taxon>
        <taxon>Sciuromorpha</taxon>
        <taxon>Sciuridae</taxon>
        <taxon>Sciurinae</taxon>
        <taxon>Sciurini</taxon>
        <taxon>Sciurus</taxon>
    </lineage>
</organism>
<proteinExistence type="predicted"/>
<evidence type="ECO:0000256" key="1">
    <source>
        <dbReference type="ARBA" id="ARBA00022737"/>
    </source>
</evidence>
<keyword evidence="4" id="KW-0812">Transmembrane</keyword>
<dbReference type="GeneTree" id="ENSGT00390000004027"/>